<organism evidence="9 10">
    <name type="scientific">Cylicostephanus goldi</name>
    <name type="common">Nematode worm</name>
    <dbReference type="NCBI Taxonomy" id="71465"/>
    <lineage>
        <taxon>Eukaryota</taxon>
        <taxon>Metazoa</taxon>
        <taxon>Ecdysozoa</taxon>
        <taxon>Nematoda</taxon>
        <taxon>Chromadorea</taxon>
        <taxon>Rhabditida</taxon>
        <taxon>Rhabditina</taxon>
        <taxon>Rhabditomorpha</taxon>
        <taxon>Strongyloidea</taxon>
        <taxon>Strongylidae</taxon>
        <taxon>Cylicostephanus</taxon>
    </lineage>
</organism>
<feature type="region of interest" description="Disordered" evidence="7">
    <location>
        <begin position="1"/>
        <end position="59"/>
    </location>
</feature>
<keyword evidence="5" id="KW-0378">Hydrolase</keyword>
<dbReference type="PROSITE" id="PS50802">
    <property type="entry name" value="OTU"/>
    <property type="match status" value="1"/>
</dbReference>
<dbReference type="InterPro" id="IPR038765">
    <property type="entry name" value="Papain-like_cys_pep_sf"/>
</dbReference>
<feature type="compositionally biased region" description="Basic and acidic residues" evidence="7">
    <location>
        <begin position="34"/>
        <end position="43"/>
    </location>
</feature>
<dbReference type="EC" id="3.4.19.12" evidence="2"/>
<dbReference type="Pfam" id="PF10275">
    <property type="entry name" value="Peptidase_C65"/>
    <property type="match status" value="1"/>
</dbReference>
<dbReference type="Proteomes" id="UP000271889">
    <property type="component" value="Unassembled WGS sequence"/>
</dbReference>
<keyword evidence="4" id="KW-0833">Ubl conjugation pathway</keyword>
<evidence type="ECO:0000256" key="2">
    <source>
        <dbReference type="ARBA" id="ARBA00012759"/>
    </source>
</evidence>
<reference evidence="9 10" key="1">
    <citation type="submission" date="2018-11" db="EMBL/GenBank/DDBJ databases">
        <authorList>
            <consortium name="Pathogen Informatics"/>
        </authorList>
    </citation>
    <scope>NUCLEOTIDE SEQUENCE [LARGE SCALE GENOMIC DNA]</scope>
</reference>
<evidence type="ECO:0000259" key="8">
    <source>
        <dbReference type="PROSITE" id="PS50802"/>
    </source>
</evidence>
<dbReference type="GO" id="GO:0043130">
    <property type="term" value="F:ubiquitin binding"/>
    <property type="evidence" value="ECO:0007669"/>
    <property type="project" value="TreeGrafter"/>
</dbReference>
<proteinExistence type="predicted"/>
<dbReference type="GO" id="GO:0004843">
    <property type="term" value="F:cysteine-type deubiquitinase activity"/>
    <property type="evidence" value="ECO:0007669"/>
    <property type="project" value="UniProtKB-EC"/>
</dbReference>
<dbReference type="Gene3D" id="1.20.1300.20">
    <property type="entry name" value="Peptidase C65 Otubain, subdomain 2"/>
    <property type="match status" value="1"/>
</dbReference>
<dbReference type="SUPFAM" id="SSF54001">
    <property type="entry name" value="Cysteine proteinases"/>
    <property type="match status" value="1"/>
</dbReference>
<evidence type="ECO:0000256" key="6">
    <source>
        <dbReference type="ARBA" id="ARBA00022807"/>
    </source>
</evidence>
<keyword evidence="10" id="KW-1185">Reference proteome</keyword>
<gene>
    <name evidence="9" type="ORF">CGOC_LOCUS7862</name>
</gene>
<dbReference type="InterPro" id="IPR042468">
    <property type="entry name" value="Peptidase_C65_otubain_sub1"/>
</dbReference>
<name>A0A3P6TEA1_CYLGO</name>
<dbReference type="AlphaFoldDB" id="A0A3P6TEA1"/>
<dbReference type="GO" id="GO:0006508">
    <property type="term" value="P:proteolysis"/>
    <property type="evidence" value="ECO:0007669"/>
    <property type="project" value="UniProtKB-KW"/>
</dbReference>
<dbReference type="OrthoDB" id="18915at2759"/>
<feature type="domain" description="OTU" evidence="8">
    <location>
        <begin position="94"/>
        <end position="127"/>
    </location>
</feature>
<feature type="compositionally biased region" description="Polar residues" evidence="7">
    <location>
        <begin position="7"/>
        <end position="16"/>
    </location>
</feature>
<keyword evidence="3" id="KW-0645">Protease</keyword>
<protein>
    <recommendedName>
        <fullName evidence="2">ubiquitinyl hydrolase 1</fullName>
        <ecNumber evidence="2">3.4.19.12</ecNumber>
    </recommendedName>
</protein>
<evidence type="ECO:0000313" key="9">
    <source>
        <dbReference type="EMBL" id="VDK81679.1"/>
    </source>
</evidence>
<evidence type="ECO:0000256" key="4">
    <source>
        <dbReference type="ARBA" id="ARBA00022786"/>
    </source>
</evidence>
<dbReference type="InterPro" id="IPR019400">
    <property type="entry name" value="Peptidase_C65_otubain"/>
</dbReference>
<accession>A0A3P6TEA1</accession>
<evidence type="ECO:0000256" key="5">
    <source>
        <dbReference type="ARBA" id="ARBA00022801"/>
    </source>
</evidence>
<dbReference type="GO" id="GO:0005634">
    <property type="term" value="C:nucleus"/>
    <property type="evidence" value="ECO:0007669"/>
    <property type="project" value="TreeGrafter"/>
</dbReference>
<dbReference type="EMBL" id="UYRV01027905">
    <property type="protein sequence ID" value="VDK81679.1"/>
    <property type="molecule type" value="Genomic_DNA"/>
</dbReference>
<evidence type="ECO:0000256" key="7">
    <source>
        <dbReference type="SAM" id="MobiDB-lite"/>
    </source>
</evidence>
<dbReference type="Gene3D" id="3.30.200.60">
    <property type="entry name" value="Peptidase C65 Otubain, subdomain 1"/>
    <property type="match status" value="1"/>
</dbReference>
<evidence type="ECO:0000313" key="10">
    <source>
        <dbReference type="Proteomes" id="UP000271889"/>
    </source>
</evidence>
<evidence type="ECO:0000256" key="3">
    <source>
        <dbReference type="ARBA" id="ARBA00022670"/>
    </source>
</evidence>
<evidence type="ECO:0000256" key="1">
    <source>
        <dbReference type="ARBA" id="ARBA00000707"/>
    </source>
</evidence>
<dbReference type="PANTHER" id="PTHR12931:SF15">
    <property type="entry name" value="UBIQUITIN THIOESTERASE OTUBAIN-LIKE"/>
    <property type="match status" value="1"/>
</dbReference>
<comment type="catalytic activity">
    <reaction evidence="1">
        <text>Thiol-dependent hydrolysis of ester, thioester, amide, peptide and isopeptide bonds formed by the C-terminal Gly of ubiquitin (a 76-residue protein attached to proteins as an intracellular targeting signal).</text>
        <dbReference type="EC" id="3.4.19.12"/>
    </reaction>
</comment>
<sequence length="127" mass="14109">MTGVEDASTSEPTNVASLPASEIDARIGDPSLKSPEDAQKENELTEAQLSQIEEEKQTPLVGDRVPFEVVVMEYDPTESAEFYHKAKDLLATYSDVRIIRRDGNCFYRAVLVAQVELMLSDPAECTR</sequence>
<dbReference type="InterPro" id="IPR042467">
    <property type="entry name" value="Peptidase_C65_otubain_sub2"/>
</dbReference>
<dbReference type="GO" id="GO:0071108">
    <property type="term" value="P:protein K48-linked deubiquitination"/>
    <property type="evidence" value="ECO:0007669"/>
    <property type="project" value="TreeGrafter"/>
</dbReference>
<keyword evidence="6" id="KW-0788">Thiol protease</keyword>
<dbReference type="PANTHER" id="PTHR12931">
    <property type="entry name" value="UBIQUITIN THIOLESTERASE PROTEIN OTUB"/>
    <property type="match status" value="1"/>
</dbReference>
<dbReference type="InterPro" id="IPR003323">
    <property type="entry name" value="OTU_dom"/>
</dbReference>